<comment type="caution">
    <text evidence="1">The sequence shown here is derived from an EMBL/GenBank/DDBJ whole genome shotgun (WGS) entry which is preliminary data.</text>
</comment>
<evidence type="ECO:0000313" key="1">
    <source>
        <dbReference type="EMBL" id="EMS70352.1"/>
    </source>
</evidence>
<dbReference type="eggNOG" id="ENOG5031XS8">
    <property type="taxonomic scope" value="Bacteria"/>
</dbReference>
<gene>
    <name evidence="1" type="ORF">CTER_3903</name>
</gene>
<reference evidence="1 2" key="1">
    <citation type="journal article" date="2013" name="Genome Announc.">
        <title>Draft Genome Sequence of the Cellulolytic, Mesophilic, Anaerobic Bacterium Clostridium termitidis Strain CT1112 (DSM 5398).</title>
        <authorList>
            <person name="Lal S."/>
            <person name="Ramachandran U."/>
            <person name="Zhang X."/>
            <person name="Munir R."/>
            <person name="Sparling R."/>
            <person name="Levin D.B."/>
        </authorList>
    </citation>
    <scope>NUCLEOTIDE SEQUENCE [LARGE SCALE GENOMIC DNA]</scope>
    <source>
        <strain evidence="1 2">CT1112</strain>
    </source>
</reference>
<evidence type="ECO:0000313" key="2">
    <source>
        <dbReference type="Proteomes" id="UP000014155"/>
    </source>
</evidence>
<keyword evidence="2" id="KW-1185">Reference proteome</keyword>
<dbReference type="AlphaFoldDB" id="S0FGQ9"/>
<dbReference type="STRING" id="1195236.CTER_3903"/>
<name>S0FGQ9_RUMCE</name>
<dbReference type="Proteomes" id="UP000014155">
    <property type="component" value="Unassembled WGS sequence"/>
</dbReference>
<proteinExistence type="predicted"/>
<organism evidence="1 2">
    <name type="scientific">Ruminiclostridium cellobioparum subsp. termitidis CT1112</name>
    <dbReference type="NCBI Taxonomy" id="1195236"/>
    <lineage>
        <taxon>Bacteria</taxon>
        <taxon>Bacillati</taxon>
        <taxon>Bacillota</taxon>
        <taxon>Clostridia</taxon>
        <taxon>Eubacteriales</taxon>
        <taxon>Oscillospiraceae</taxon>
        <taxon>Ruminiclostridium</taxon>
    </lineage>
</organism>
<dbReference type="EMBL" id="AORV01000056">
    <property type="protein sequence ID" value="EMS70352.1"/>
    <property type="molecule type" value="Genomic_DNA"/>
</dbReference>
<protein>
    <submittedName>
        <fullName evidence="1">Uncharacterized protein</fullName>
    </submittedName>
</protein>
<sequence length="214" mass="24382">MLIDMDITIAYKCFSCGTFDFAKVNLFKLFLNGNITSGCKCGKSRLEIEKLSKNEYRLTVPCIGCGSEHKHIISREALLANNIIIYTCQITGIKNCFIGKDDSVRKFIDKFEKELDGIIDGFGYDRCFENTQVMFDTLNKIHDIAEKGNLRCECGSDGIIVSMLRRGITLKCNKCSRTKFIPASTNNDLKKILQRDKIILFARKSKLNTRQKYN</sequence>
<accession>S0FGQ9</accession>
<dbReference type="PATRIC" id="fig|1195236.3.peg.4115"/>